<evidence type="ECO:0000313" key="2">
    <source>
        <dbReference type="Proteomes" id="UP001348369"/>
    </source>
</evidence>
<name>A0ACD4ZT58_9ACTN</name>
<reference evidence="1" key="1">
    <citation type="submission" date="2022-10" db="EMBL/GenBank/DDBJ databases">
        <title>The complete genomes of actinobacterial strains from the NBC collection.</title>
        <authorList>
            <person name="Joergensen T.S."/>
            <person name="Alvarez Arevalo M."/>
            <person name="Sterndorff E.B."/>
            <person name="Faurdal D."/>
            <person name="Vuksanovic O."/>
            <person name="Mourched A.-S."/>
            <person name="Charusanti P."/>
            <person name="Shaw S."/>
            <person name="Blin K."/>
            <person name="Weber T."/>
        </authorList>
    </citation>
    <scope>NUCLEOTIDE SEQUENCE</scope>
    <source>
        <strain evidence="1">NBC 01771</strain>
    </source>
</reference>
<protein>
    <submittedName>
        <fullName evidence="1">PIG-L family deacetylase</fullName>
    </submittedName>
</protein>
<proteinExistence type="predicted"/>
<dbReference type="EMBL" id="CP109109">
    <property type="protein sequence ID" value="WSC01650.1"/>
    <property type="molecule type" value="Genomic_DNA"/>
</dbReference>
<organism evidence="1 2">
    <name type="scientific">Streptomyces scopuliridis</name>
    <dbReference type="NCBI Taxonomy" id="452529"/>
    <lineage>
        <taxon>Bacteria</taxon>
        <taxon>Bacillati</taxon>
        <taxon>Actinomycetota</taxon>
        <taxon>Actinomycetes</taxon>
        <taxon>Kitasatosporales</taxon>
        <taxon>Streptomycetaceae</taxon>
        <taxon>Streptomyces</taxon>
    </lineage>
</organism>
<dbReference type="Proteomes" id="UP001348369">
    <property type="component" value="Chromosome"/>
</dbReference>
<keyword evidence="2" id="KW-1185">Reference proteome</keyword>
<evidence type="ECO:0000313" key="1">
    <source>
        <dbReference type="EMBL" id="WSC01650.1"/>
    </source>
</evidence>
<sequence>MPDSDELIPAKPVPSSATSSLLGVFAHPDDESLLAGGVLAQHAAAHARTAVVTMTWAPESPRAAELADALRALGAGAPRMLGYGDARNPQASPGRSRLDAPLDEVIAALVHQIRSFRPDVVVTHDALGQLTGHPDHRRTHQAALLAVQDAGLAHLHPEAGEPWQPRAVYCATHPESGVGDLGPLLEAVGKPVLAVPDAYATKAVDVTPWLEQKWSAILAHRGEVARERPLPGILARLPEETRRKIIATEFFTRLTTGPVPGAPHRLTA</sequence>
<gene>
    <name evidence="1" type="ORF">OG835_34680</name>
</gene>
<accession>A0ACD4ZT58</accession>